<dbReference type="OrthoDB" id="4367324at2759"/>
<dbReference type="STRING" id="983644.G3JUT5"/>
<proteinExistence type="predicted"/>
<protein>
    <submittedName>
        <fullName evidence="1">Uncharacterized protein</fullName>
    </submittedName>
</protein>
<dbReference type="EMBL" id="JH126407">
    <property type="protein sequence ID" value="EGX87953.1"/>
    <property type="molecule type" value="Genomic_DNA"/>
</dbReference>
<keyword evidence="2" id="KW-1185">Reference proteome</keyword>
<dbReference type="InParanoid" id="G3JUT5"/>
<evidence type="ECO:0000313" key="2">
    <source>
        <dbReference type="Proteomes" id="UP000001610"/>
    </source>
</evidence>
<organism evidence="1 2">
    <name type="scientific">Cordyceps militaris (strain CM01)</name>
    <name type="common">Caterpillar fungus</name>
    <dbReference type="NCBI Taxonomy" id="983644"/>
    <lineage>
        <taxon>Eukaryota</taxon>
        <taxon>Fungi</taxon>
        <taxon>Dikarya</taxon>
        <taxon>Ascomycota</taxon>
        <taxon>Pezizomycotina</taxon>
        <taxon>Sordariomycetes</taxon>
        <taxon>Hypocreomycetidae</taxon>
        <taxon>Hypocreales</taxon>
        <taxon>Cordycipitaceae</taxon>
        <taxon>Cordyceps</taxon>
    </lineage>
</organism>
<dbReference type="RefSeq" id="XP_006674772.1">
    <property type="nucleotide sequence ID" value="XM_006674709.1"/>
</dbReference>
<dbReference type="Proteomes" id="UP000001610">
    <property type="component" value="Unassembled WGS sequence"/>
</dbReference>
<dbReference type="GeneID" id="18171578"/>
<dbReference type="eggNOG" id="ENOG502SP60">
    <property type="taxonomic scope" value="Eukaryota"/>
</dbReference>
<reference evidence="1 2" key="1">
    <citation type="journal article" date="2011" name="Genome Biol.">
        <title>Genome sequence of the insect pathogenic fungus Cordyceps militaris, a valued traditional Chinese medicine.</title>
        <authorList>
            <person name="Zheng P."/>
            <person name="Xia Y."/>
            <person name="Xiao G."/>
            <person name="Xiong C."/>
            <person name="Hu X."/>
            <person name="Zhang S."/>
            <person name="Zheng H."/>
            <person name="Huang Y."/>
            <person name="Zhou Y."/>
            <person name="Wang S."/>
            <person name="Zhao G.P."/>
            <person name="Liu X."/>
            <person name="St Leger R.J."/>
            <person name="Wang C."/>
        </authorList>
    </citation>
    <scope>NUCLEOTIDE SEQUENCE [LARGE SCALE GENOMIC DNA]</scope>
    <source>
        <strain evidence="1 2">CM01</strain>
    </source>
</reference>
<dbReference type="VEuPathDB" id="FungiDB:CCM_09576"/>
<sequence>MANRISLLHYLQRGLEALPVIDNNQSKENTRNALYQARDIGSTALWQNFNIASVLQQFGPLLAAARIQAEPHGTSPPEVVAAEIDIRIGVGEYVRPFVRRALRCGFESLAGSPQMTNLTAVMMASGRNAQVIESFEPDFAVFDPTVEMPKDRPNRLPGDAKPSYKWEWALQHSPSPFSRKEFRQALSQVKFYMTQHQAKYSFILTNRELVAIQRLDDSRALLLSNPIPWSASGSEEDPQMTFQETSATPVYNLLNIARIRYGGNAISKSSAPLFDAAPVYADFISQVYKNNHGGKMGVIIIGDSLGATTSLIIAALKGDNIPLIGVSALGCVPKREPPQFVLDAIAAFPDVDRLEMGEVDNDYFRKFLGAPKYF</sequence>
<evidence type="ECO:0000313" key="1">
    <source>
        <dbReference type="EMBL" id="EGX87953.1"/>
    </source>
</evidence>
<dbReference type="InterPro" id="IPR029058">
    <property type="entry name" value="AB_hydrolase_fold"/>
</dbReference>
<name>G3JUT5_CORMM</name>
<gene>
    <name evidence="1" type="ORF">CCM_09576</name>
</gene>
<dbReference type="SUPFAM" id="SSF53474">
    <property type="entry name" value="alpha/beta-Hydrolases"/>
    <property type="match status" value="1"/>
</dbReference>
<dbReference type="HOGENOM" id="CLU_739706_0_0_1"/>
<accession>G3JUT5</accession>
<dbReference type="KEGG" id="cmt:CCM_09576"/>
<dbReference type="AlphaFoldDB" id="G3JUT5"/>